<feature type="domain" description="Major facilitator superfamily (MFS) profile" evidence="9">
    <location>
        <begin position="32"/>
        <end position="471"/>
    </location>
</feature>
<dbReference type="PANTHER" id="PTHR48022:SF64">
    <property type="entry name" value="MAJOR FACILITATOR SUPERFAMILY (MFS) PROFILE DOMAIN-CONTAINING PROTEIN"/>
    <property type="match status" value="1"/>
</dbReference>
<reference evidence="10" key="1">
    <citation type="journal article" date="2020" name="Phytopathology">
        <title>Genome Sequence Resources of Colletotrichum truncatum, C. plurivorum, C. musicola, and C. sojae: Four Species Pathogenic to Soybean (Glycine max).</title>
        <authorList>
            <person name="Rogerio F."/>
            <person name="Boufleur T.R."/>
            <person name="Ciampi-Guillardi M."/>
            <person name="Sukno S.A."/>
            <person name="Thon M.R."/>
            <person name="Massola Junior N.S."/>
            <person name="Baroncelli R."/>
        </authorList>
    </citation>
    <scope>NUCLEOTIDE SEQUENCE</scope>
    <source>
        <strain evidence="10">LFN0074</strain>
    </source>
</reference>
<feature type="transmembrane region" description="Helical" evidence="8">
    <location>
        <begin position="190"/>
        <end position="211"/>
    </location>
</feature>
<evidence type="ECO:0000256" key="2">
    <source>
        <dbReference type="ARBA" id="ARBA00010992"/>
    </source>
</evidence>
<dbReference type="OrthoDB" id="6133115at2759"/>
<feature type="transmembrane region" description="Helical" evidence="8">
    <location>
        <begin position="29"/>
        <end position="50"/>
    </location>
</feature>
<dbReference type="Proteomes" id="UP000639643">
    <property type="component" value="Unassembled WGS sequence"/>
</dbReference>
<dbReference type="InterPro" id="IPR050360">
    <property type="entry name" value="MFS_Sugar_Transporters"/>
</dbReference>
<evidence type="ECO:0000256" key="8">
    <source>
        <dbReference type="SAM" id="Phobius"/>
    </source>
</evidence>
<evidence type="ECO:0000256" key="6">
    <source>
        <dbReference type="ARBA" id="ARBA00023136"/>
    </source>
</evidence>
<feature type="transmembrane region" description="Helical" evidence="8">
    <location>
        <begin position="346"/>
        <end position="367"/>
    </location>
</feature>
<keyword evidence="4 8" id="KW-0812">Transmembrane</keyword>
<dbReference type="InterPro" id="IPR003663">
    <property type="entry name" value="Sugar/inositol_transpt"/>
</dbReference>
<feature type="transmembrane region" description="Helical" evidence="8">
    <location>
        <begin position="280"/>
        <end position="306"/>
    </location>
</feature>
<name>A0A8H6N8R1_9PEZI</name>
<dbReference type="FunFam" id="1.20.1250.20:FF:000117">
    <property type="entry name" value="MFS hexose transporter"/>
    <property type="match status" value="1"/>
</dbReference>
<keyword evidence="5 8" id="KW-1133">Transmembrane helix</keyword>
<comment type="caution">
    <text evidence="10">The sequence shown here is derived from an EMBL/GenBank/DDBJ whole genome shotgun (WGS) entry which is preliminary data.</text>
</comment>
<evidence type="ECO:0000256" key="5">
    <source>
        <dbReference type="ARBA" id="ARBA00022989"/>
    </source>
</evidence>
<dbReference type="GO" id="GO:0005351">
    <property type="term" value="F:carbohydrate:proton symporter activity"/>
    <property type="evidence" value="ECO:0007669"/>
    <property type="project" value="TreeGrafter"/>
</dbReference>
<dbReference type="NCBIfam" id="TIGR00879">
    <property type="entry name" value="SP"/>
    <property type="match status" value="1"/>
</dbReference>
<feature type="transmembrane region" description="Helical" evidence="8">
    <location>
        <begin position="318"/>
        <end position="339"/>
    </location>
</feature>
<dbReference type="InterPro" id="IPR020846">
    <property type="entry name" value="MFS_dom"/>
</dbReference>
<dbReference type="AlphaFoldDB" id="A0A8H6N8R1"/>
<accession>A0A8H6N8R1</accession>
<dbReference type="Gene3D" id="1.20.1250.20">
    <property type="entry name" value="MFS general substrate transporter like domains"/>
    <property type="match status" value="1"/>
</dbReference>
<feature type="transmembrane region" description="Helical" evidence="8">
    <location>
        <begin position="70"/>
        <end position="89"/>
    </location>
</feature>
<comment type="similarity">
    <text evidence="2 7">Belongs to the major facilitator superfamily. Sugar transporter (TC 2.A.1.1) family.</text>
</comment>
<dbReference type="InterPro" id="IPR005828">
    <property type="entry name" value="MFS_sugar_transport-like"/>
</dbReference>
<dbReference type="PROSITE" id="PS00216">
    <property type="entry name" value="SUGAR_TRANSPORT_1"/>
    <property type="match status" value="1"/>
</dbReference>
<feature type="transmembrane region" description="Helical" evidence="8">
    <location>
        <begin position="101"/>
        <end position="119"/>
    </location>
</feature>
<gene>
    <name evidence="10" type="ORF">CMUS01_10528</name>
</gene>
<feature type="transmembrane region" description="Helical" evidence="8">
    <location>
        <begin position="125"/>
        <end position="147"/>
    </location>
</feature>
<evidence type="ECO:0000313" key="10">
    <source>
        <dbReference type="EMBL" id="KAF6823833.1"/>
    </source>
</evidence>
<sequence length="519" mass="57996">MASHENGELRLQQLCTKESWWRVPHLVRLNLLLLIPFFTSYIGGFDGSMLNGIQTVEHWQKDFDHPSGPLLGLLVNMQVIGGVVSLPLAPYIADKYGRRPPILLASIIVITGATIQGGAQNFGMFLAGRFFIGLGGGFVATAAAPLLGELAYPTHRPIITAIYNTQWYAGAIVAAWSTYGTFRIPNSWSWRIPSLLQAVVSIFQGALIFFVPESPRWLVANNRTEEATRILCKYHSGTEEPTELVRLQIAEISSAIEFEKAQNSTSYLQFLRTKGNRHRLFVVAILGFIVQWCGNQLIGGYLALVLRDIGITDPETQNLINGGLQIYNFFIAVGASVFVERLGRRFLFLTSTIGMLCAFIIWTGLAARNQQLENGQKGLGVGIVAMMFVFYTFYNIAMSPLPIAYLMEILPYSLRAKGLTVFNLAQYCSGLFNGFVNPVALEALRWKYYIVFVCALVLWLTIIYYTFPETRGLSLEEISMIFDGRQALDTVYDIKDKAEGLVHEEHAVKTVSEEKTQRL</sequence>
<keyword evidence="3 7" id="KW-0813">Transport</keyword>
<keyword evidence="6 8" id="KW-0472">Membrane</keyword>
<protein>
    <submittedName>
        <fullName evidence="10">Hexose transporter protein (Lactose permease)</fullName>
    </submittedName>
</protein>
<dbReference type="EMBL" id="WIGM01000489">
    <property type="protein sequence ID" value="KAF6823833.1"/>
    <property type="molecule type" value="Genomic_DNA"/>
</dbReference>
<dbReference type="Pfam" id="PF00083">
    <property type="entry name" value="Sugar_tr"/>
    <property type="match status" value="1"/>
</dbReference>
<dbReference type="GO" id="GO:0016020">
    <property type="term" value="C:membrane"/>
    <property type="evidence" value="ECO:0007669"/>
    <property type="project" value="UniProtKB-SubCell"/>
</dbReference>
<evidence type="ECO:0000259" key="9">
    <source>
        <dbReference type="PROSITE" id="PS50850"/>
    </source>
</evidence>
<proteinExistence type="inferred from homology"/>
<dbReference type="PROSITE" id="PS50850">
    <property type="entry name" value="MFS"/>
    <property type="match status" value="1"/>
</dbReference>
<organism evidence="10 11">
    <name type="scientific">Colletotrichum musicola</name>
    <dbReference type="NCBI Taxonomy" id="2175873"/>
    <lineage>
        <taxon>Eukaryota</taxon>
        <taxon>Fungi</taxon>
        <taxon>Dikarya</taxon>
        <taxon>Ascomycota</taxon>
        <taxon>Pezizomycotina</taxon>
        <taxon>Sordariomycetes</taxon>
        <taxon>Hypocreomycetidae</taxon>
        <taxon>Glomerellales</taxon>
        <taxon>Glomerellaceae</taxon>
        <taxon>Colletotrichum</taxon>
        <taxon>Colletotrichum orchidearum species complex</taxon>
    </lineage>
</organism>
<dbReference type="PANTHER" id="PTHR48022">
    <property type="entry name" value="PLASTIDIC GLUCOSE TRANSPORTER 4"/>
    <property type="match status" value="1"/>
</dbReference>
<dbReference type="SUPFAM" id="SSF103473">
    <property type="entry name" value="MFS general substrate transporter"/>
    <property type="match status" value="1"/>
</dbReference>
<dbReference type="InterPro" id="IPR036259">
    <property type="entry name" value="MFS_trans_sf"/>
</dbReference>
<evidence type="ECO:0000256" key="3">
    <source>
        <dbReference type="ARBA" id="ARBA00022448"/>
    </source>
</evidence>
<evidence type="ECO:0000256" key="7">
    <source>
        <dbReference type="RuleBase" id="RU003346"/>
    </source>
</evidence>
<feature type="transmembrane region" description="Helical" evidence="8">
    <location>
        <begin position="448"/>
        <end position="467"/>
    </location>
</feature>
<comment type="subcellular location">
    <subcellularLocation>
        <location evidence="1">Membrane</location>
        <topology evidence="1">Multi-pass membrane protein</topology>
    </subcellularLocation>
</comment>
<dbReference type="PROSITE" id="PS00217">
    <property type="entry name" value="SUGAR_TRANSPORT_2"/>
    <property type="match status" value="1"/>
</dbReference>
<feature type="transmembrane region" description="Helical" evidence="8">
    <location>
        <begin position="379"/>
        <end position="397"/>
    </location>
</feature>
<evidence type="ECO:0000313" key="11">
    <source>
        <dbReference type="Proteomes" id="UP000639643"/>
    </source>
</evidence>
<evidence type="ECO:0000256" key="4">
    <source>
        <dbReference type="ARBA" id="ARBA00022692"/>
    </source>
</evidence>
<dbReference type="InterPro" id="IPR005829">
    <property type="entry name" value="Sugar_transporter_CS"/>
</dbReference>
<feature type="transmembrane region" description="Helical" evidence="8">
    <location>
        <begin position="167"/>
        <end position="184"/>
    </location>
</feature>
<evidence type="ECO:0000256" key="1">
    <source>
        <dbReference type="ARBA" id="ARBA00004141"/>
    </source>
</evidence>
<keyword evidence="11" id="KW-1185">Reference proteome</keyword>